<evidence type="ECO:0000256" key="11">
    <source>
        <dbReference type="ARBA" id="ARBA00023136"/>
    </source>
</evidence>
<feature type="transmembrane region" description="Helical" evidence="12">
    <location>
        <begin position="178"/>
        <end position="199"/>
    </location>
</feature>
<dbReference type="EC" id="3.4.24.-" evidence="12"/>
<evidence type="ECO:0000256" key="2">
    <source>
        <dbReference type="ARBA" id="ARBA00009779"/>
    </source>
</evidence>
<keyword evidence="8 12" id="KW-0862">Zinc</keyword>
<comment type="cofactor">
    <cofactor evidence="12">
        <name>Zn(2+)</name>
        <dbReference type="ChEBI" id="CHEBI:29105"/>
    </cofactor>
    <text evidence="12">Binds 1 zinc ion per subunit.</text>
</comment>
<name>U7VEB5_9FUSO</name>
<protein>
    <recommendedName>
        <fullName evidence="12">Protease HtpX homolog</fullName>
        <ecNumber evidence="12">3.4.24.-</ecNumber>
    </recommendedName>
</protein>
<dbReference type="RefSeq" id="WP_023049606.1">
    <property type="nucleotide sequence ID" value="NZ_CP173065.2"/>
</dbReference>
<dbReference type="CDD" id="cd07336">
    <property type="entry name" value="M48B_HtpX_like"/>
    <property type="match status" value="1"/>
</dbReference>
<dbReference type="eggNOG" id="COG0501">
    <property type="taxonomic scope" value="Bacteria"/>
</dbReference>
<keyword evidence="5 12" id="KW-0812">Transmembrane</keyword>
<dbReference type="EMBL" id="AXZF01000002">
    <property type="protein sequence ID" value="ERT70062.1"/>
    <property type="molecule type" value="Genomic_DNA"/>
</dbReference>
<dbReference type="AlphaFoldDB" id="U7VEB5"/>
<dbReference type="STRING" id="1319815.HMPREF0202_00056"/>
<evidence type="ECO:0000256" key="7">
    <source>
        <dbReference type="ARBA" id="ARBA00022801"/>
    </source>
</evidence>
<dbReference type="GO" id="GO:0005886">
    <property type="term" value="C:plasma membrane"/>
    <property type="evidence" value="ECO:0007669"/>
    <property type="project" value="UniProtKB-SubCell"/>
</dbReference>
<reference evidence="14 15" key="1">
    <citation type="submission" date="2013-08" db="EMBL/GenBank/DDBJ databases">
        <authorList>
            <person name="Weinstock G."/>
            <person name="Sodergren E."/>
            <person name="Wylie T."/>
            <person name="Fulton L."/>
            <person name="Fulton R."/>
            <person name="Fronick C."/>
            <person name="O'Laughlin M."/>
            <person name="Godfrey J."/>
            <person name="Miner T."/>
            <person name="Herter B."/>
            <person name="Appelbaum E."/>
            <person name="Cordes M."/>
            <person name="Lek S."/>
            <person name="Wollam A."/>
            <person name="Pepin K.H."/>
            <person name="Palsikar V.B."/>
            <person name="Mitreva M."/>
            <person name="Wilson R.K."/>
        </authorList>
    </citation>
    <scope>NUCLEOTIDE SEQUENCE [LARGE SCALE GENOMIC DNA]</scope>
    <source>
        <strain evidence="14 15">ATCC BAA-474</strain>
    </source>
</reference>
<proteinExistence type="inferred from homology"/>
<comment type="subcellular location">
    <subcellularLocation>
        <location evidence="1 12">Cell membrane</location>
        <topology evidence="1 12">Multi-pass membrane protein</topology>
    </subcellularLocation>
</comment>
<keyword evidence="3 12" id="KW-1003">Cell membrane</keyword>
<evidence type="ECO:0000256" key="8">
    <source>
        <dbReference type="ARBA" id="ARBA00022833"/>
    </source>
</evidence>
<feature type="active site" evidence="12">
    <location>
        <position position="129"/>
    </location>
</feature>
<evidence type="ECO:0000256" key="6">
    <source>
        <dbReference type="ARBA" id="ARBA00022723"/>
    </source>
</evidence>
<evidence type="ECO:0000256" key="3">
    <source>
        <dbReference type="ARBA" id="ARBA00022475"/>
    </source>
</evidence>
<dbReference type="Gene3D" id="3.30.2010.10">
    <property type="entry name" value="Metalloproteases ('zincins'), catalytic domain"/>
    <property type="match status" value="1"/>
</dbReference>
<sequence>MQGFKTFILMLVMTLLLLFIGGAIGGKTGMTIALVLAGVMNFVSYWFSDKIVLSMYGAQEIPENNKVYWITKKLADNAGLPMPKVYMINQSQPNAFATGRNPHHAAVAVTRGLVELMDDNELAGVIGHELGHVSHRDILIQSVAATLAGAIAYMANMAKWAAIFGGGRRDEDDNHGGIFGLLAISIFAPLAAMLVQMAISRSREYKADNFGGKICGHPRYLANALRKLESYATRIPMDAAPATENMFIVSPLAGSKMANLFSTHPSTADRIRRLEEME</sequence>
<feature type="transmembrane region" description="Helical" evidence="12">
    <location>
        <begin position="30"/>
        <end position="47"/>
    </location>
</feature>
<dbReference type="HOGENOM" id="CLU_042266_3_0_0"/>
<comment type="caution">
    <text evidence="14">The sequence shown here is derived from an EMBL/GenBank/DDBJ whole genome shotgun (WGS) entry which is preliminary data.</text>
</comment>
<evidence type="ECO:0000256" key="4">
    <source>
        <dbReference type="ARBA" id="ARBA00022670"/>
    </source>
</evidence>
<evidence type="ECO:0000259" key="13">
    <source>
        <dbReference type="Pfam" id="PF01435"/>
    </source>
</evidence>
<dbReference type="HAMAP" id="MF_00188">
    <property type="entry name" value="Pept_M48_protease_HtpX"/>
    <property type="match status" value="1"/>
</dbReference>
<evidence type="ECO:0000256" key="10">
    <source>
        <dbReference type="ARBA" id="ARBA00023049"/>
    </source>
</evidence>
<keyword evidence="10 12" id="KW-0482">Metalloprotease</keyword>
<keyword evidence="11 12" id="KW-0472">Membrane</keyword>
<keyword evidence="15" id="KW-1185">Reference proteome</keyword>
<dbReference type="Pfam" id="PF01435">
    <property type="entry name" value="Peptidase_M48"/>
    <property type="match status" value="1"/>
</dbReference>
<dbReference type="GO" id="GO:0006508">
    <property type="term" value="P:proteolysis"/>
    <property type="evidence" value="ECO:0007669"/>
    <property type="project" value="UniProtKB-KW"/>
</dbReference>
<dbReference type="InterPro" id="IPR050083">
    <property type="entry name" value="HtpX_protease"/>
</dbReference>
<keyword evidence="9 12" id="KW-1133">Transmembrane helix</keyword>
<accession>U7VEB5</accession>
<dbReference type="PATRIC" id="fig|1319815.3.peg.55"/>
<dbReference type="Proteomes" id="UP000017081">
    <property type="component" value="Unassembled WGS sequence"/>
</dbReference>
<dbReference type="InterPro" id="IPR022919">
    <property type="entry name" value="Pept_M48_protease_HtpX"/>
</dbReference>
<dbReference type="PANTHER" id="PTHR43221:SF1">
    <property type="entry name" value="PROTEASE HTPX"/>
    <property type="match status" value="1"/>
</dbReference>
<feature type="transmembrane region" description="Helical" evidence="12">
    <location>
        <begin position="138"/>
        <end position="158"/>
    </location>
</feature>
<dbReference type="PANTHER" id="PTHR43221">
    <property type="entry name" value="PROTEASE HTPX"/>
    <property type="match status" value="1"/>
</dbReference>
<gene>
    <name evidence="12" type="primary">htpX</name>
    <name evidence="14" type="ORF">HMPREF0202_00056</name>
</gene>
<dbReference type="GeneID" id="96966519"/>
<evidence type="ECO:0000256" key="5">
    <source>
        <dbReference type="ARBA" id="ARBA00022692"/>
    </source>
</evidence>
<keyword evidence="4 12" id="KW-0645">Protease</keyword>
<dbReference type="GO" id="GO:0004222">
    <property type="term" value="F:metalloendopeptidase activity"/>
    <property type="evidence" value="ECO:0007669"/>
    <property type="project" value="UniProtKB-UniRule"/>
</dbReference>
<organism evidence="14 15">
    <name type="scientific">Cetobacterium somerae ATCC BAA-474</name>
    <dbReference type="NCBI Taxonomy" id="1319815"/>
    <lineage>
        <taxon>Bacteria</taxon>
        <taxon>Fusobacteriati</taxon>
        <taxon>Fusobacteriota</taxon>
        <taxon>Fusobacteriia</taxon>
        <taxon>Fusobacteriales</taxon>
        <taxon>Fusobacteriaceae</taxon>
        <taxon>Cetobacterium</taxon>
    </lineage>
</organism>
<feature type="domain" description="Peptidase M48" evidence="13">
    <location>
        <begin position="64"/>
        <end position="277"/>
    </location>
</feature>
<dbReference type="GO" id="GO:0008270">
    <property type="term" value="F:zinc ion binding"/>
    <property type="evidence" value="ECO:0007669"/>
    <property type="project" value="UniProtKB-UniRule"/>
</dbReference>
<feature type="binding site" evidence="12">
    <location>
        <position position="132"/>
    </location>
    <ligand>
        <name>Zn(2+)</name>
        <dbReference type="ChEBI" id="CHEBI:29105"/>
        <note>catalytic</note>
    </ligand>
</feature>
<evidence type="ECO:0000256" key="12">
    <source>
        <dbReference type="HAMAP-Rule" id="MF_00188"/>
    </source>
</evidence>
<evidence type="ECO:0000256" key="9">
    <source>
        <dbReference type="ARBA" id="ARBA00022989"/>
    </source>
</evidence>
<evidence type="ECO:0000313" key="14">
    <source>
        <dbReference type="EMBL" id="ERT70062.1"/>
    </source>
</evidence>
<dbReference type="NCBIfam" id="NF002826">
    <property type="entry name" value="PRK03001.1"/>
    <property type="match status" value="1"/>
</dbReference>
<evidence type="ECO:0000313" key="15">
    <source>
        <dbReference type="Proteomes" id="UP000017081"/>
    </source>
</evidence>
<keyword evidence="6 12" id="KW-0479">Metal-binding</keyword>
<dbReference type="InterPro" id="IPR001915">
    <property type="entry name" value="Peptidase_M48"/>
</dbReference>
<comment type="similarity">
    <text evidence="2 12">Belongs to the peptidase M48B family.</text>
</comment>
<feature type="transmembrane region" description="Helical" evidence="12">
    <location>
        <begin position="7"/>
        <end position="24"/>
    </location>
</feature>
<feature type="binding site" evidence="12">
    <location>
        <position position="128"/>
    </location>
    <ligand>
        <name>Zn(2+)</name>
        <dbReference type="ChEBI" id="CHEBI:29105"/>
        <note>catalytic</note>
    </ligand>
</feature>
<keyword evidence="7 12" id="KW-0378">Hydrolase</keyword>
<feature type="binding site" evidence="12">
    <location>
        <position position="204"/>
    </location>
    <ligand>
        <name>Zn(2+)</name>
        <dbReference type="ChEBI" id="CHEBI:29105"/>
        <note>catalytic</note>
    </ligand>
</feature>
<evidence type="ECO:0000256" key="1">
    <source>
        <dbReference type="ARBA" id="ARBA00004651"/>
    </source>
</evidence>